<dbReference type="PROSITE" id="PS00994">
    <property type="entry name" value="FHIPEP"/>
    <property type="match status" value="1"/>
</dbReference>
<dbReference type="Proteomes" id="UP000547458">
    <property type="component" value="Unassembled WGS sequence"/>
</dbReference>
<evidence type="ECO:0000256" key="7">
    <source>
        <dbReference type="SAM" id="Phobius"/>
    </source>
</evidence>
<feature type="transmembrane region" description="Helical" evidence="7">
    <location>
        <begin position="190"/>
        <end position="211"/>
    </location>
</feature>
<keyword evidence="3" id="KW-1003">Cell membrane</keyword>
<feature type="transmembrane region" description="Helical" evidence="7">
    <location>
        <begin position="231"/>
        <end position="250"/>
    </location>
</feature>
<evidence type="ECO:0000256" key="6">
    <source>
        <dbReference type="ARBA" id="ARBA00023136"/>
    </source>
</evidence>
<dbReference type="GO" id="GO:0009306">
    <property type="term" value="P:protein secretion"/>
    <property type="evidence" value="ECO:0007669"/>
    <property type="project" value="InterPro"/>
</dbReference>
<proteinExistence type="inferred from homology"/>
<keyword evidence="8" id="KW-0282">Flagellum</keyword>
<dbReference type="AlphaFoldDB" id="A0A846RQ63"/>
<evidence type="ECO:0000256" key="2">
    <source>
        <dbReference type="ARBA" id="ARBA00008835"/>
    </source>
</evidence>
<protein>
    <submittedName>
        <fullName evidence="8">Flagellar biosynthesis protein FlhA</fullName>
    </submittedName>
</protein>
<dbReference type="InterPro" id="IPR042196">
    <property type="entry name" value="FHIPEP_4"/>
</dbReference>
<keyword evidence="8" id="KW-0969">Cilium</keyword>
<dbReference type="PANTHER" id="PTHR30161:SF1">
    <property type="entry name" value="FLAGELLAR BIOSYNTHESIS PROTEIN FLHA-RELATED"/>
    <property type="match status" value="1"/>
</dbReference>
<dbReference type="InterPro" id="IPR042194">
    <property type="entry name" value="FHIPEP_1"/>
</dbReference>
<feature type="transmembrane region" description="Helical" evidence="7">
    <location>
        <begin position="7"/>
        <end position="26"/>
    </location>
</feature>
<dbReference type="Gene3D" id="3.40.50.12790">
    <property type="entry name" value="FHIPEP family, domain 4"/>
    <property type="match status" value="1"/>
</dbReference>
<evidence type="ECO:0000313" key="8">
    <source>
        <dbReference type="EMBL" id="NJC21246.1"/>
    </source>
</evidence>
<keyword evidence="9" id="KW-1185">Reference proteome</keyword>
<dbReference type="PRINTS" id="PR00949">
    <property type="entry name" value="TYPE3IMAPROT"/>
</dbReference>
<gene>
    <name evidence="8" type="ORF">BJ994_000322</name>
</gene>
<keyword evidence="5 7" id="KW-1133">Transmembrane helix</keyword>
<comment type="subcellular location">
    <subcellularLocation>
        <location evidence="1">Cell membrane</location>
        <topology evidence="1">Multi-pass membrane protein</topology>
    </subcellularLocation>
</comment>
<keyword evidence="4 7" id="KW-0812">Transmembrane</keyword>
<keyword evidence="8" id="KW-0966">Cell projection</keyword>
<comment type="similarity">
    <text evidence="2">Belongs to the FHIPEP (flagella/HR/invasion proteins export pore) family.</text>
</comment>
<dbReference type="PANTHER" id="PTHR30161">
    <property type="entry name" value="FLAGELLAR EXPORT PROTEIN, MEMBRANE FLHA SUBUNIT-RELATED"/>
    <property type="match status" value="1"/>
</dbReference>
<dbReference type="Gene3D" id="3.40.30.60">
    <property type="entry name" value="FHIPEP family, domain 1"/>
    <property type="match status" value="1"/>
</dbReference>
<dbReference type="InterPro" id="IPR001712">
    <property type="entry name" value="T3SS_FHIPEP"/>
</dbReference>
<dbReference type="InterPro" id="IPR025505">
    <property type="entry name" value="FHIPEP_CS"/>
</dbReference>
<dbReference type="Gene3D" id="1.10.8.540">
    <property type="entry name" value="FHIPEP family, domain 3"/>
    <property type="match status" value="1"/>
</dbReference>
<organism evidence="8 9">
    <name type="scientific">Arthrobacter pigmenti</name>
    <dbReference type="NCBI Taxonomy" id="271432"/>
    <lineage>
        <taxon>Bacteria</taxon>
        <taxon>Bacillati</taxon>
        <taxon>Actinomycetota</taxon>
        <taxon>Actinomycetes</taxon>
        <taxon>Micrococcales</taxon>
        <taxon>Micrococcaceae</taxon>
        <taxon>Arthrobacter</taxon>
    </lineage>
</organism>
<dbReference type="EMBL" id="JAATJL010000001">
    <property type="protein sequence ID" value="NJC21246.1"/>
    <property type="molecule type" value="Genomic_DNA"/>
</dbReference>
<feature type="transmembrane region" description="Helical" evidence="7">
    <location>
        <begin position="32"/>
        <end position="51"/>
    </location>
</feature>
<feature type="transmembrane region" description="Helical" evidence="7">
    <location>
        <begin position="63"/>
        <end position="83"/>
    </location>
</feature>
<dbReference type="InterPro" id="IPR042193">
    <property type="entry name" value="FHIPEP_3"/>
</dbReference>
<dbReference type="GO" id="GO:0044780">
    <property type="term" value="P:bacterial-type flagellum assembly"/>
    <property type="evidence" value="ECO:0007669"/>
    <property type="project" value="TreeGrafter"/>
</dbReference>
<dbReference type="Pfam" id="PF00771">
    <property type="entry name" value="FHIPEP"/>
    <property type="match status" value="1"/>
</dbReference>
<feature type="transmembrane region" description="Helical" evidence="7">
    <location>
        <begin position="271"/>
        <end position="304"/>
    </location>
</feature>
<sequence>MNRSLMKLGVPIGVVGILMLLVVPVPVFLLDLLIIVNILLALVILLTTMFVKRPLDFSVFPSLLLVATLFRLGLNVASTRLILGDGHAGQVIEAFGHVTVGGSLVIGAVIFLILVVIQFVVVTKGAERVAEVGARFTLDAMPGKQMAIDADLNAGLITDTQARERRAEVSAEADFYGAMDGASKFVKGDAIAGIIIIIINIVGGISMGMLQRGMSIGEALSTYGLLTIGDGLVTQIPALLMAVSTGMIVTRSNAASDMGSTASSQLGQSRVALRIAGGAAIVMGFIPGMPILAFLAVGGVLLVLAQRIKANDDDGAAASAGEVETAPSTDSTEDLLEQMRVHALEIMLAPDLVDVVSGASDDLLGRVRALRRKIAVELGVVVPPVRTRDNLELPPSTYVIRIAGVEAGRGQAPRGKVLALGDNLASLPGTATVEPVFGLAGKWVPAELRHNAEMSGATVIDRVSVLVTHLSAVITGNAARLLTREDVRVLTDGVRAVNPSAVEELTPGLLSLAEVQRVLQGLLAEQIPINDLARIYEALTLRAKSSTDPEGLVEAARQALGPALTAQYLDGGLLRVIMIDPLLEQSMLEGLRPSEQGTQILLDANRTERILASVKDAVSRAESTGQNAVLVCAPALRPAIRRLVAGQSSGLPVLSYSEVTSANVTIETVGVVRVAETIAS</sequence>
<dbReference type="RefSeq" id="WP_167990745.1">
    <property type="nucleotide sequence ID" value="NZ_JAATJL010000001.1"/>
</dbReference>
<accession>A0A846RQ63</accession>
<evidence type="ECO:0000256" key="5">
    <source>
        <dbReference type="ARBA" id="ARBA00022989"/>
    </source>
</evidence>
<name>A0A846RQ63_9MICC</name>
<evidence type="ECO:0000256" key="4">
    <source>
        <dbReference type="ARBA" id="ARBA00022692"/>
    </source>
</evidence>
<feature type="transmembrane region" description="Helical" evidence="7">
    <location>
        <begin position="95"/>
        <end position="121"/>
    </location>
</feature>
<comment type="caution">
    <text evidence="8">The sequence shown here is derived from an EMBL/GenBank/DDBJ whole genome shotgun (WGS) entry which is preliminary data.</text>
</comment>
<evidence type="ECO:0000256" key="3">
    <source>
        <dbReference type="ARBA" id="ARBA00022475"/>
    </source>
</evidence>
<evidence type="ECO:0000313" key="9">
    <source>
        <dbReference type="Proteomes" id="UP000547458"/>
    </source>
</evidence>
<dbReference type="PIRSF" id="PIRSF005419">
    <property type="entry name" value="FlhA"/>
    <property type="match status" value="1"/>
</dbReference>
<dbReference type="GO" id="GO:0005886">
    <property type="term" value="C:plasma membrane"/>
    <property type="evidence" value="ECO:0007669"/>
    <property type="project" value="UniProtKB-SubCell"/>
</dbReference>
<evidence type="ECO:0000256" key="1">
    <source>
        <dbReference type="ARBA" id="ARBA00004651"/>
    </source>
</evidence>
<keyword evidence="6 7" id="KW-0472">Membrane</keyword>
<reference evidence="8 9" key="1">
    <citation type="submission" date="2020-03" db="EMBL/GenBank/DDBJ databases">
        <title>Sequencing the genomes of 1000 actinobacteria strains.</title>
        <authorList>
            <person name="Klenk H.-P."/>
        </authorList>
    </citation>
    <scope>NUCLEOTIDE SEQUENCE [LARGE SCALE GENOMIC DNA]</scope>
    <source>
        <strain evidence="8 9">DSM 16403</strain>
    </source>
</reference>